<reference evidence="1" key="2">
    <citation type="submission" date="2020-07" db="EMBL/GenBank/DDBJ databases">
        <authorList>
            <person name="Vera ALvarez R."/>
            <person name="Arias-Moreno D.M."/>
            <person name="Jimenez-Jacinto V."/>
            <person name="Jimenez-Bremont J.F."/>
            <person name="Swaminathan K."/>
            <person name="Moose S.P."/>
            <person name="Guerrero-Gonzalez M.L."/>
            <person name="Marino-Ramirez L."/>
            <person name="Landsman D."/>
            <person name="Rodriguez-Kessler M."/>
            <person name="Delgado-Sanchez P."/>
        </authorList>
    </citation>
    <scope>NUCLEOTIDE SEQUENCE</scope>
    <source>
        <tissue evidence="1">Cladode</tissue>
    </source>
</reference>
<dbReference type="EMBL" id="GISG01234142">
    <property type="protein sequence ID" value="MBA4667057.1"/>
    <property type="molecule type" value="Transcribed_RNA"/>
</dbReference>
<name>A0A7C9AHN4_OPUST</name>
<organism evidence="1">
    <name type="scientific">Opuntia streptacantha</name>
    <name type="common">Prickly pear cactus</name>
    <name type="synonym">Opuntia cardona</name>
    <dbReference type="NCBI Taxonomy" id="393608"/>
    <lineage>
        <taxon>Eukaryota</taxon>
        <taxon>Viridiplantae</taxon>
        <taxon>Streptophyta</taxon>
        <taxon>Embryophyta</taxon>
        <taxon>Tracheophyta</taxon>
        <taxon>Spermatophyta</taxon>
        <taxon>Magnoliopsida</taxon>
        <taxon>eudicotyledons</taxon>
        <taxon>Gunneridae</taxon>
        <taxon>Pentapetalae</taxon>
        <taxon>Caryophyllales</taxon>
        <taxon>Cactineae</taxon>
        <taxon>Cactaceae</taxon>
        <taxon>Opuntioideae</taxon>
        <taxon>Opuntia</taxon>
    </lineage>
</organism>
<accession>A0A7C9AHN4</accession>
<dbReference type="AlphaFoldDB" id="A0A7C9AHN4"/>
<protein>
    <submittedName>
        <fullName evidence="1">Uncharacterized protein</fullName>
    </submittedName>
</protein>
<reference evidence="1" key="1">
    <citation type="journal article" date="2013" name="J. Plant Res.">
        <title>Effect of fungi and light on seed germination of three Opuntia species from semiarid lands of central Mexico.</title>
        <authorList>
            <person name="Delgado-Sanchez P."/>
            <person name="Jimenez-Bremont J.F."/>
            <person name="Guerrero-Gonzalez Mde L."/>
            <person name="Flores J."/>
        </authorList>
    </citation>
    <scope>NUCLEOTIDE SEQUENCE</scope>
    <source>
        <tissue evidence="1">Cladode</tissue>
    </source>
</reference>
<sequence length="125" mass="13796">MILSLNYDPISSMFPQRVTSTLPVPNLSTLEQIFALPHPRIEKTSLPHLPPSLSQMLSSSSELLESVGIVVSFLNSYAKASQMLPVMAQLLEWRCSRLSATTLRTLHAFAIAASNSRRRSLRASS</sequence>
<evidence type="ECO:0000313" key="1">
    <source>
        <dbReference type="EMBL" id="MBA4667057.1"/>
    </source>
</evidence>
<proteinExistence type="predicted"/>